<name>A0ACC0VBK8_9HYPO</name>
<sequence>MYKSALLALAPLAALVRAGVDFDYDDVPQVCRSTCRPLEDLSNRCDTDLPGDNNDREEDRLEAQCFCTNDSFDVAGTAALCYDCVKQNRGSSNGNNDNDNDDDDDDNDNDDNNDDDNRDAIRDIENMMRTCSFTATSSWDSAATTATSVSVSAERPTNTDQLTTTFVNTQTDSSGNPTETGSNDNNNDNNNDDDNDDDDNGAAASSISIYLAGLMAAGGAFMLV</sequence>
<keyword evidence="2" id="KW-1185">Reference proteome</keyword>
<gene>
    <name evidence="1" type="ORF">N3K66_000325</name>
</gene>
<protein>
    <submittedName>
        <fullName evidence="1">Uncharacterized protein</fullName>
    </submittedName>
</protein>
<proteinExistence type="predicted"/>
<dbReference type="EMBL" id="CM047940">
    <property type="protein sequence ID" value="KAI9903796.1"/>
    <property type="molecule type" value="Genomic_DNA"/>
</dbReference>
<evidence type="ECO:0000313" key="2">
    <source>
        <dbReference type="Proteomes" id="UP001163324"/>
    </source>
</evidence>
<organism evidence="1 2">
    <name type="scientific">Trichothecium roseum</name>
    <dbReference type="NCBI Taxonomy" id="47278"/>
    <lineage>
        <taxon>Eukaryota</taxon>
        <taxon>Fungi</taxon>
        <taxon>Dikarya</taxon>
        <taxon>Ascomycota</taxon>
        <taxon>Pezizomycotina</taxon>
        <taxon>Sordariomycetes</taxon>
        <taxon>Hypocreomycetidae</taxon>
        <taxon>Hypocreales</taxon>
        <taxon>Hypocreales incertae sedis</taxon>
        <taxon>Trichothecium</taxon>
    </lineage>
</organism>
<evidence type="ECO:0000313" key="1">
    <source>
        <dbReference type="EMBL" id="KAI9903796.1"/>
    </source>
</evidence>
<accession>A0ACC0VBK8</accession>
<dbReference type="Proteomes" id="UP001163324">
    <property type="component" value="Chromosome 1"/>
</dbReference>
<comment type="caution">
    <text evidence="1">The sequence shown here is derived from an EMBL/GenBank/DDBJ whole genome shotgun (WGS) entry which is preliminary data.</text>
</comment>
<reference evidence="1" key="1">
    <citation type="submission" date="2022-10" db="EMBL/GenBank/DDBJ databases">
        <title>Complete Genome of Trichothecium roseum strain YXFP-22015, a Plant Pathogen Isolated from Citrus.</title>
        <authorList>
            <person name="Wang Y."/>
            <person name="Zhu L."/>
        </authorList>
    </citation>
    <scope>NUCLEOTIDE SEQUENCE</scope>
    <source>
        <strain evidence="1">YXFP-22015</strain>
    </source>
</reference>